<sequence length="163" mass="18562">MFSQFPCLSFQKYNGFAFAHRHLLSAPSFVQVIYVVAFHGHDIRKLLYTPMRSLSLAQLKVLWDKKVLAIAIATSVVICWRCQERSIPPRAVLMYPLCNAAPPSLSKENVSITELFVNCYYVLGAQRAGGRQQTEIFDRWHFGMFHPSTLFVSGLLTAVFNEM</sequence>
<protein>
    <submittedName>
        <fullName evidence="2">Piwi domain-containing protein</fullName>
    </submittedName>
</protein>
<keyword evidence="1" id="KW-1185">Reference proteome</keyword>
<evidence type="ECO:0000313" key="2">
    <source>
        <dbReference type="WBParaSite" id="Pan_g7099.t1"/>
    </source>
</evidence>
<name>A0A7E4W4Q4_PANRE</name>
<reference evidence="2" key="2">
    <citation type="submission" date="2020-10" db="UniProtKB">
        <authorList>
            <consortium name="WormBaseParasite"/>
        </authorList>
    </citation>
    <scope>IDENTIFICATION</scope>
</reference>
<organism evidence="1 2">
    <name type="scientific">Panagrellus redivivus</name>
    <name type="common">Microworm</name>
    <dbReference type="NCBI Taxonomy" id="6233"/>
    <lineage>
        <taxon>Eukaryota</taxon>
        <taxon>Metazoa</taxon>
        <taxon>Ecdysozoa</taxon>
        <taxon>Nematoda</taxon>
        <taxon>Chromadorea</taxon>
        <taxon>Rhabditida</taxon>
        <taxon>Tylenchina</taxon>
        <taxon>Panagrolaimomorpha</taxon>
        <taxon>Panagrolaimoidea</taxon>
        <taxon>Panagrolaimidae</taxon>
        <taxon>Panagrellus</taxon>
    </lineage>
</organism>
<dbReference type="AlphaFoldDB" id="A0A7E4W4Q4"/>
<accession>A0A7E4W4Q4</accession>
<reference evidence="1" key="1">
    <citation type="journal article" date="2013" name="Genetics">
        <title>The draft genome and transcriptome of Panagrellus redivivus are shaped by the harsh demands of a free-living lifestyle.</title>
        <authorList>
            <person name="Srinivasan J."/>
            <person name="Dillman A.R."/>
            <person name="Macchietto M.G."/>
            <person name="Heikkinen L."/>
            <person name="Lakso M."/>
            <person name="Fracchia K.M."/>
            <person name="Antoshechkin I."/>
            <person name="Mortazavi A."/>
            <person name="Wong G."/>
            <person name="Sternberg P.W."/>
        </authorList>
    </citation>
    <scope>NUCLEOTIDE SEQUENCE [LARGE SCALE GENOMIC DNA]</scope>
    <source>
        <strain evidence="1">MT8872</strain>
    </source>
</reference>
<proteinExistence type="predicted"/>
<dbReference type="Proteomes" id="UP000492821">
    <property type="component" value="Unassembled WGS sequence"/>
</dbReference>
<dbReference type="WBParaSite" id="Pan_g7099.t1">
    <property type="protein sequence ID" value="Pan_g7099.t1"/>
    <property type="gene ID" value="Pan_g7099"/>
</dbReference>
<evidence type="ECO:0000313" key="1">
    <source>
        <dbReference type="Proteomes" id="UP000492821"/>
    </source>
</evidence>